<feature type="region of interest" description="Disordered" evidence="1">
    <location>
        <begin position="1"/>
        <end position="28"/>
    </location>
</feature>
<evidence type="ECO:0000256" key="1">
    <source>
        <dbReference type="SAM" id="MobiDB-lite"/>
    </source>
</evidence>
<dbReference type="AlphaFoldDB" id="A0A382LBG1"/>
<organism evidence="2">
    <name type="scientific">marine metagenome</name>
    <dbReference type="NCBI Taxonomy" id="408172"/>
    <lineage>
        <taxon>unclassified sequences</taxon>
        <taxon>metagenomes</taxon>
        <taxon>ecological metagenomes</taxon>
    </lineage>
</organism>
<proteinExistence type="predicted"/>
<feature type="compositionally biased region" description="Polar residues" evidence="1">
    <location>
        <begin position="1"/>
        <end position="10"/>
    </location>
</feature>
<protein>
    <submittedName>
        <fullName evidence="2">Uncharacterized protein</fullName>
    </submittedName>
</protein>
<accession>A0A382LBG1</accession>
<dbReference type="EMBL" id="UINC01085036">
    <property type="protein sequence ID" value="SVC32201.1"/>
    <property type="molecule type" value="Genomic_DNA"/>
</dbReference>
<sequence length="70" mass="7700">MREIESNNGRPPSEASEGGRSANAYTLGDTGDLEQVSVATGIENPSFLALDPSNMKMEIAQWHWRTEYEG</sequence>
<reference evidence="2" key="1">
    <citation type="submission" date="2018-05" db="EMBL/GenBank/DDBJ databases">
        <authorList>
            <person name="Lanie J.A."/>
            <person name="Ng W.-L."/>
            <person name="Kazmierczak K.M."/>
            <person name="Andrzejewski T.M."/>
            <person name="Davidsen T.M."/>
            <person name="Wayne K.J."/>
            <person name="Tettelin H."/>
            <person name="Glass J.I."/>
            <person name="Rusch D."/>
            <person name="Podicherti R."/>
            <person name="Tsui H.-C.T."/>
            <person name="Winkler M.E."/>
        </authorList>
    </citation>
    <scope>NUCLEOTIDE SEQUENCE</scope>
</reference>
<gene>
    <name evidence="2" type="ORF">METZ01_LOCUS285055</name>
</gene>
<name>A0A382LBG1_9ZZZZ</name>
<evidence type="ECO:0000313" key="2">
    <source>
        <dbReference type="EMBL" id="SVC32201.1"/>
    </source>
</evidence>